<protein>
    <recommendedName>
        <fullName evidence="1">ThuA-like domain-containing protein</fullName>
    </recommendedName>
</protein>
<gene>
    <name evidence="2" type="ORF">NX02_17200</name>
</gene>
<dbReference type="PANTHER" id="PTHR40469">
    <property type="entry name" value="SECRETED GLYCOSYL HYDROLASE"/>
    <property type="match status" value="1"/>
</dbReference>
<dbReference type="PATRIC" id="fig|1123269.5.peg.3365"/>
<evidence type="ECO:0000313" key="3">
    <source>
        <dbReference type="Proteomes" id="UP000018851"/>
    </source>
</evidence>
<accession>W0AFR5</accession>
<dbReference type="SUPFAM" id="SSF52317">
    <property type="entry name" value="Class I glutamine amidotransferase-like"/>
    <property type="match status" value="1"/>
</dbReference>
<dbReference type="EMBL" id="CP006644">
    <property type="protein sequence ID" value="AHE55118.1"/>
    <property type="molecule type" value="Genomic_DNA"/>
</dbReference>
<dbReference type="Gene3D" id="3.40.50.880">
    <property type="match status" value="1"/>
</dbReference>
<organism evidence="2 3">
    <name type="scientific">Sphingomonas sanxanigenens DSM 19645 = NX02</name>
    <dbReference type="NCBI Taxonomy" id="1123269"/>
    <lineage>
        <taxon>Bacteria</taxon>
        <taxon>Pseudomonadati</taxon>
        <taxon>Pseudomonadota</taxon>
        <taxon>Alphaproteobacteria</taxon>
        <taxon>Sphingomonadales</taxon>
        <taxon>Sphingomonadaceae</taxon>
        <taxon>Sphingomonas</taxon>
    </lineage>
</organism>
<dbReference type="Proteomes" id="UP000018851">
    <property type="component" value="Chromosome"/>
</dbReference>
<reference evidence="2 3" key="1">
    <citation type="submission" date="2013-07" db="EMBL/GenBank/DDBJ databases">
        <title>Completed genome of Sphingomonas sanxanigenens NX02.</title>
        <authorList>
            <person name="Ma T."/>
            <person name="Huang H."/>
            <person name="Wu M."/>
            <person name="Li X."/>
            <person name="Li G."/>
        </authorList>
    </citation>
    <scope>NUCLEOTIDE SEQUENCE [LARGE SCALE GENOMIC DNA]</scope>
    <source>
        <strain evidence="2 3">NX02</strain>
    </source>
</reference>
<dbReference type="KEGG" id="ssan:NX02_17200"/>
<dbReference type="Pfam" id="PF06283">
    <property type="entry name" value="ThuA"/>
    <property type="match status" value="1"/>
</dbReference>
<feature type="domain" description="ThuA-like" evidence="1">
    <location>
        <begin position="40"/>
        <end position="289"/>
    </location>
</feature>
<dbReference type="InterPro" id="IPR029062">
    <property type="entry name" value="Class_I_gatase-like"/>
</dbReference>
<keyword evidence="3" id="KW-1185">Reference proteome</keyword>
<dbReference type="InterPro" id="IPR029010">
    <property type="entry name" value="ThuA-like"/>
</dbReference>
<dbReference type="eggNOG" id="COG3828">
    <property type="taxonomic scope" value="Bacteria"/>
</dbReference>
<name>W0AFR5_9SPHN</name>
<evidence type="ECO:0000259" key="1">
    <source>
        <dbReference type="Pfam" id="PF06283"/>
    </source>
</evidence>
<dbReference type="PANTHER" id="PTHR40469:SF2">
    <property type="entry name" value="GALACTOSE-BINDING DOMAIN-LIKE SUPERFAMILY PROTEIN"/>
    <property type="match status" value="1"/>
</dbReference>
<dbReference type="AlphaFoldDB" id="W0AFR5"/>
<sequence>MVLALATGAMAQVIVQSPYRPPETVQPIAVPIAPSKERLKLLIITGRSSYEHDWTGVNNLLRKQLQETGRFDVRVVEDFDNGTLETLKPYDVVLLNYLGRWNYADPDEKRWSPAAEKALFDYVSAGGGIVVYHASFNMGSPSWPEFEKLAGGVMRPQAKSRRSPPGGFMVHVVDRGHPVTKGMREYFWTFNDDMYTNMRFDPSVKIHVLATAHDAAASYAPEKAGPKYPAYAYTADKLGKMQGMDADHPQVWTADYGKGRVFAIPLGHGPDTLQYQGVRGLIARGAEWAATGKVTIPVETDVRDFPIEREAPAGK</sequence>
<proteinExistence type="predicted"/>
<evidence type="ECO:0000313" key="2">
    <source>
        <dbReference type="EMBL" id="AHE55118.1"/>
    </source>
</evidence>
<dbReference type="HOGENOM" id="CLU_082117_0_0_5"/>
<dbReference type="STRING" id="1123269.NX02_17200"/>